<dbReference type="GO" id="GO:0005524">
    <property type="term" value="F:ATP binding"/>
    <property type="evidence" value="ECO:0007669"/>
    <property type="project" value="UniProtKB-KW"/>
</dbReference>
<dbReference type="CDD" id="cd18552">
    <property type="entry name" value="ABC_6TM_MsbA_like"/>
    <property type="match status" value="1"/>
</dbReference>
<dbReference type="Proteomes" id="UP000240572">
    <property type="component" value="Unassembled WGS sequence"/>
</dbReference>
<feature type="transmembrane region" description="Helical" evidence="8">
    <location>
        <begin position="300"/>
        <end position="319"/>
    </location>
</feature>
<evidence type="ECO:0000256" key="1">
    <source>
        <dbReference type="ARBA" id="ARBA00004651"/>
    </source>
</evidence>
<dbReference type="InterPro" id="IPR011527">
    <property type="entry name" value="ABC1_TM_dom"/>
</dbReference>
<comment type="subcellular location">
    <subcellularLocation>
        <location evidence="1">Cell membrane</location>
        <topology evidence="1">Multi-pass membrane protein</topology>
    </subcellularLocation>
</comment>
<dbReference type="InterPro" id="IPR017871">
    <property type="entry name" value="ABC_transporter-like_CS"/>
</dbReference>
<accession>A0A2P8DC54</accession>
<dbReference type="PANTHER" id="PTHR43394">
    <property type="entry name" value="ATP-DEPENDENT PERMEASE MDL1, MITOCHONDRIAL"/>
    <property type="match status" value="1"/>
</dbReference>
<keyword evidence="4" id="KW-0547">Nucleotide-binding</keyword>
<dbReference type="Pfam" id="PF00664">
    <property type="entry name" value="ABC_membrane"/>
    <property type="match status" value="1"/>
</dbReference>
<organism evidence="11 12">
    <name type="scientific">Taibaiella chishuiensis</name>
    <dbReference type="NCBI Taxonomy" id="1434707"/>
    <lineage>
        <taxon>Bacteria</taxon>
        <taxon>Pseudomonadati</taxon>
        <taxon>Bacteroidota</taxon>
        <taxon>Chitinophagia</taxon>
        <taxon>Chitinophagales</taxon>
        <taxon>Chitinophagaceae</taxon>
        <taxon>Taibaiella</taxon>
    </lineage>
</organism>
<feature type="transmembrane region" description="Helical" evidence="8">
    <location>
        <begin position="82"/>
        <end position="108"/>
    </location>
</feature>
<evidence type="ECO:0000256" key="8">
    <source>
        <dbReference type="SAM" id="Phobius"/>
    </source>
</evidence>
<keyword evidence="5 11" id="KW-0067">ATP-binding</keyword>
<protein>
    <submittedName>
        <fullName evidence="11">ATP-binding cassette subfamily B protein</fullName>
    </submittedName>
</protein>
<dbReference type="FunFam" id="3.40.50.300:FF:000287">
    <property type="entry name" value="Multidrug ABC transporter ATP-binding protein"/>
    <property type="match status" value="1"/>
</dbReference>
<feature type="transmembrane region" description="Helical" evidence="8">
    <location>
        <begin position="276"/>
        <end position="294"/>
    </location>
</feature>
<reference evidence="11 12" key="1">
    <citation type="submission" date="2018-03" db="EMBL/GenBank/DDBJ databases">
        <title>Genomic Encyclopedia of Type Strains, Phase III (KMG-III): the genomes of soil and plant-associated and newly described type strains.</title>
        <authorList>
            <person name="Whitman W."/>
        </authorList>
    </citation>
    <scope>NUCLEOTIDE SEQUENCE [LARGE SCALE GENOMIC DNA]</scope>
    <source>
        <strain evidence="11 12">CGMCC 1.12700</strain>
    </source>
</reference>
<keyword evidence="2" id="KW-0813">Transport</keyword>
<feature type="domain" description="ABC transporter" evidence="9">
    <location>
        <begin position="365"/>
        <end position="598"/>
    </location>
</feature>
<evidence type="ECO:0000259" key="9">
    <source>
        <dbReference type="PROSITE" id="PS50893"/>
    </source>
</evidence>
<dbReference type="SMART" id="SM00382">
    <property type="entry name" value="AAA"/>
    <property type="match status" value="1"/>
</dbReference>
<sequence length="602" mass="66687">MKNIPKLLAYLSPYKGKIVLYFFTSFLSVVFALFSFGMLIPVLQVLFAGAEKTAVVATGSGLIASVTNYINAFMLEQTKLTALTYAVVILILATILKNFFIYCSQLILNPLRNTVMRQLRDDMFGKALSLPIGFFTEENKGDLVSRMTNDVNEVEVSVMSVIETIIREPLTIIFTLVTMIAISPQLTLSLLVFLPIAGFVIGKVGKSLKRPSNDAQEQLGEMLSNIDETLGGIRVVKAFNAERHQQLRFRQINNTLLRIRNKISARRDAGSPLSETLGIVVVSAILWWGGYLIFTGGTSLTGPFFLFFITLFYQIINPIKALSTAFYNMQKGAAALDRIQELMQVENTIKELPDAKAVKTFTDSIELRNVSFAYGSKQILNNVNLKIMKGATVALVGASGAGKSTLADLIPRFHDVTGGELLIDGVNIKDYKIYDLRRLIGMVSQEPILFNDTLYNNITLGTGGATEEQVADAARVANAHEFILRKKDGYQTFAGDRGNRLSGGERQRITIARAVLKNPPILILDEATSSLDTESERIVQDAINQLMKNRTCIVIAHRLSTVQHADEIIVLNQGEIVERGSHQELMQVEGTYRKLVTMQQLK</sequence>
<dbReference type="RefSeq" id="WP_106521495.1">
    <property type="nucleotide sequence ID" value="NZ_PYGD01000001.1"/>
</dbReference>
<dbReference type="InterPro" id="IPR003593">
    <property type="entry name" value="AAA+_ATPase"/>
</dbReference>
<evidence type="ECO:0000256" key="4">
    <source>
        <dbReference type="ARBA" id="ARBA00022741"/>
    </source>
</evidence>
<feature type="transmembrane region" description="Helical" evidence="8">
    <location>
        <begin position="53"/>
        <end position="70"/>
    </location>
</feature>
<evidence type="ECO:0000256" key="7">
    <source>
        <dbReference type="ARBA" id="ARBA00023136"/>
    </source>
</evidence>
<dbReference type="AlphaFoldDB" id="A0A2P8DC54"/>
<evidence type="ECO:0000313" key="12">
    <source>
        <dbReference type="Proteomes" id="UP000240572"/>
    </source>
</evidence>
<evidence type="ECO:0000313" key="11">
    <source>
        <dbReference type="EMBL" id="PSK94808.1"/>
    </source>
</evidence>
<evidence type="ECO:0000256" key="2">
    <source>
        <dbReference type="ARBA" id="ARBA00022448"/>
    </source>
</evidence>
<dbReference type="OrthoDB" id="9780296at2"/>
<keyword evidence="7 8" id="KW-0472">Membrane</keyword>
<name>A0A2P8DC54_9BACT</name>
<dbReference type="EMBL" id="PYGD01000001">
    <property type="protein sequence ID" value="PSK94808.1"/>
    <property type="molecule type" value="Genomic_DNA"/>
</dbReference>
<dbReference type="GO" id="GO:0015421">
    <property type="term" value="F:ABC-type oligopeptide transporter activity"/>
    <property type="evidence" value="ECO:0007669"/>
    <property type="project" value="TreeGrafter"/>
</dbReference>
<dbReference type="InterPro" id="IPR036640">
    <property type="entry name" value="ABC1_TM_sf"/>
</dbReference>
<dbReference type="PROSITE" id="PS50893">
    <property type="entry name" value="ABC_TRANSPORTER_2"/>
    <property type="match status" value="1"/>
</dbReference>
<gene>
    <name evidence="11" type="ORF">B0I18_101971</name>
</gene>
<keyword evidence="6 8" id="KW-1133">Transmembrane helix</keyword>
<dbReference type="PROSITE" id="PS50929">
    <property type="entry name" value="ABC_TM1F"/>
    <property type="match status" value="1"/>
</dbReference>
<evidence type="ECO:0000256" key="5">
    <source>
        <dbReference type="ARBA" id="ARBA00022840"/>
    </source>
</evidence>
<dbReference type="InterPro" id="IPR003439">
    <property type="entry name" value="ABC_transporter-like_ATP-bd"/>
</dbReference>
<evidence type="ECO:0000256" key="3">
    <source>
        <dbReference type="ARBA" id="ARBA00022692"/>
    </source>
</evidence>
<dbReference type="SUPFAM" id="SSF52540">
    <property type="entry name" value="P-loop containing nucleoside triphosphate hydrolases"/>
    <property type="match status" value="1"/>
</dbReference>
<proteinExistence type="predicted"/>
<dbReference type="Gene3D" id="1.20.1560.10">
    <property type="entry name" value="ABC transporter type 1, transmembrane domain"/>
    <property type="match status" value="1"/>
</dbReference>
<dbReference type="Gene3D" id="3.40.50.300">
    <property type="entry name" value="P-loop containing nucleotide triphosphate hydrolases"/>
    <property type="match status" value="1"/>
</dbReference>
<feature type="domain" description="ABC transmembrane type-1" evidence="10">
    <location>
        <begin position="19"/>
        <end position="331"/>
    </location>
</feature>
<feature type="transmembrane region" description="Helical" evidence="8">
    <location>
        <begin position="20"/>
        <end position="47"/>
    </location>
</feature>
<dbReference type="PROSITE" id="PS00211">
    <property type="entry name" value="ABC_TRANSPORTER_1"/>
    <property type="match status" value="1"/>
</dbReference>
<dbReference type="GO" id="GO:0016887">
    <property type="term" value="F:ATP hydrolysis activity"/>
    <property type="evidence" value="ECO:0007669"/>
    <property type="project" value="InterPro"/>
</dbReference>
<keyword evidence="12" id="KW-1185">Reference proteome</keyword>
<comment type="caution">
    <text evidence="11">The sequence shown here is derived from an EMBL/GenBank/DDBJ whole genome shotgun (WGS) entry which is preliminary data.</text>
</comment>
<dbReference type="GO" id="GO:0005886">
    <property type="term" value="C:plasma membrane"/>
    <property type="evidence" value="ECO:0007669"/>
    <property type="project" value="UniProtKB-SubCell"/>
</dbReference>
<dbReference type="Pfam" id="PF00005">
    <property type="entry name" value="ABC_tran"/>
    <property type="match status" value="1"/>
</dbReference>
<keyword evidence="3 8" id="KW-0812">Transmembrane</keyword>
<dbReference type="InterPro" id="IPR039421">
    <property type="entry name" value="Type_1_exporter"/>
</dbReference>
<dbReference type="InterPro" id="IPR027417">
    <property type="entry name" value="P-loop_NTPase"/>
</dbReference>
<evidence type="ECO:0000259" key="10">
    <source>
        <dbReference type="PROSITE" id="PS50929"/>
    </source>
</evidence>
<dbReference type="PANTHER" id="PTHR43394:SF1">
    <property type="entry name" value="ATP-BINDING CASSETTE SUB-FAMILY B MEMBER 10, MITOCHONDRIAL"/>
    <property type="match status" value="1"/>
</dbReference>
<dbReference type="SUPFAM" id="SSF90123">
    <property type="entry name" value="ABC transporter transmembrane region"/>
    <property type="match status" value="1"/>
</dbReference>
<feature type="transmembrane region" description="Helical" evidence="8">
    <location>
        <begin position="172"/>
        <end position="201"/>
    </location>
</feature>
<evidence type="ECO:0000256" key="6">
    <source>
        <dbReference type="ARBA" id="ARBA00022989"/>
    </source>
</evidence>